<evidence type="ECO:0000256" key="2">
    <source>
        <dbReference type="ARBA" id="ARBA00022801"/>
    </source>
</evidence>
<gene>
    <name evidence="6" type="ORF">N0V83_003373</name>
</gene>
<evidence type="ECO:0000259" key="5">
    <source>
        <dbReference type="Pfam" id="PF08386"/>
    </source>
</evidence>
<dbReference type="PANTHER" id="PTHR43248">
    <property type="entry name" value="2-SUCCINYL-6-HYDROXY-2,4-CYCLOHEXADIENE-1-CARBOXYLATE SYNTHASE"/>
    <property type="match status" value="1"/>
</dbReference>
<evidence type="ECO:0000256" key="4">
    <source>
        <dbReference type="SAM" id="SignalP"/>
    </source>
</evidence>
<comment type="similarity">
    <text evidence="1">Belongs to the peptidase S33 family.</text>
</comment>
<evidence type="ECO:0000256" key="3">
    <source>
        <dbReference type="SAM" id="MobiDB-lite"/>
    </source>
</evidence>
<feature type="domain" description="Peptidase S33 tripeptidyl aminopeptidase-like C-terminal" evidence="5">
    <location>
        <begin position="477"/>
        <end position="565"/>
    </location>
</feature>
<feature type="chain" id="PRO_5040796217" description="Peptidase S33 tripeptidyl aminopeptidase-like C-terminal domain-containing protein" evidence="4">
    <location>
        <begin position="20"/>
        <end position="591"/>
    </location>
</feature>
<dbReference type="InterPro" id="IPR029058">
    <property type="entry name" value="AB_hydrolase_fold"/>
</dbReference>
<dbReference type="Pfam" id="PF08386">
    <property type="entry name" value="Abhydrolase_4"/>
    <property type="match status" value="1"/>
</dbReference>
<proteinExistence type="inferred from homology"/>
<feature type="compositionally biased region" description="Polar residues" evidence="3">
    <location>
        <begin position="457"/>
        <end position="473"/>
    </location>
</feature>
<reference evidence="6" key="1">
    <citation type="submission" date="2022-10" db="EMBL/GenBank/DDBJ databases">
        <title>Tapping the CABI collections for fungal endophytes: first genome assemblies for Collariella, Neodidymelliopsis, Ascochyta clinopodiicola, Didymella pomorum, Didymosphaeria variabile, Neocosmospora piperis and Neocucurbitaria cava.</title>
        <authorList>
            <person name="Hill R."/>
        </authorList>
    </citation>
    <scope>NUCLEOTIDE SEQUENCE</scope>
    <source>
        <strain evidence="6">IMI 356814</strain>
    </source>
</reference>
<dbReference type="PANTHER" id="PTHR43248:SF25">
    <property type="entry name" value="AB HYDROLASE-1 DOMAIN-CONTAINING PROTEIN-RELATED"/>
    <property type="match status" value="1"/>
</dbReference>
<sequence>MSRIASFLAAGLAATAVTARPTSERWTRQTSSNTSMIYSFEDLPSSADLEWTPCYDRFDCANLEVPLDYAEPDIGTTIIAFIRQEATNGTGHDILFNPGGPGGSGVDYILSGGGDKIIELTGGKNGVVSFDPRGVNNSGIALTCFPDDPDARDAYYSSMNTDLPTLNEDYYQAIALGQWCTQANNGTYARYAGTSAVVQDMMHFTELQAALNGDEKPEESQIWYYGASYGTVIGHTLAMLYPDRIGRIVVDANVNSENWFNGLVRTSVETSDDGYDWFFKLCAEAGLGKCAFAGNSSSGDDIKKRFDSLLTRLEKAPVVSNDTTSPSGPQIITKSRVLNVGFGTLYSPVSQWPLLAAGLYFLEKDNATGWIEVEQALSEPTNPGPFNYTSIAAQETLTFITAVDAAGRYPIKDVDDFIKVAGEIEKESVYAGENYVETNILINAGLKLSPPKSQYFSGKSSQVKSRPSSTHPSDSFLCERKPANDGQKGFKQTNTSTPILFINTSADPITPLASAKHMSTYFPGSVVLVQNSPGHSWTAIGSSCVEGHLASYLADATLPKEGTVCETDTKPLVDTKEVAKRSLAVNGHFKR</sequence>
<protein>
    <recommendedName>
        <fullName evidence="5">Peptidase S33 tripeptidyl aminopeptidase-like C-terminal domain-containing protein</fullName>
    </recommendedName>
</protein>
<dbReference type="InterPro" id="IPR013595">
    <property type="entry name" value="Pept_S33_TAP-like_C"/>
</dbReference>
<dbReference type="EMBL" id="JAPEUY010000005">
    <property type="protein sequence ID" value="KAJ4373082.1"/>
    <property type="molecule type" value="Genomic_DNA"/>
</dbReference>
<dbReference type="SUPFAM" id="SSF53474">
    <property type="entry name" value="alpha/beta-Hydrolases"/>
    <property type="match status" value="1"/>
</dbReference>
<dbReference type="Proteomes" id="UP001140560">
    <property type="component" value="Unassembled WGS sequence"/>
</dbReference>
<evidence type="ECO:0000313" key="6">
    <source>
        <dbReference type="EMBL" id="KAJ4373082.1"/>
    </source>
</evidence>
<dbReference type="OrthoDB" id="425534at2759"/>
<keyword evidence="7" id="KW-1185">Reference proteome</keyword>
<name>A0A9W9CPD2_9PLEO</name>
<evidence type="ECO:0000256" key="1">
    <source>
        <dbReference type="ARBA" id="ARBA00010088"/>
    </source>
</evidence>
<keyword evidence="4" id="KW-0732">Signal</keyword>
<accession>A0A9W9CPD2</accession>
<keyword evidence="2" id="KW-0378">Hydrolase</keyword>
<feature type="region of interest" description="Disordered" evidence="3">
    <location>
        <begin position="457"/>
        <end position="490"/>
    </location>
</feature>
<dbReference type="Gene3D" id="3.40.50.1820">
    <property type="entry name" value="alpha/beta hydrolase"/>
    <property type="match status" value="1"/>
</dbReference>
<evidence type="ECO:0000313" key="7">
    <source>
        <dbReference type="Proteomes" id="UP001140560"/>
    </source>
</evidence>
<organism evidence="6 7">
    <name type="scientific">Neocucurbitaria cava</name>
    <dbReference type="NCBI Taxonomy" id="798079"/>
    <lineage>
        <taxon>Eukaryota</taxon>
        <taxon>Fungi</taxon>
        <taxon>Dikarya</taxon>
        <taxon>Ascomycota</taxon>
        <taxon>Pezizomycotina</taxon>
        <taxon>Dothideomycetes</taxon>
        <taxon>Pleosporomycetidae</taxon>
        <taxon>Pleosporales</taxon>
        <taxon>Pleosporineae</taxon>
        <taxon>Cucurbitariaceae</taxon>
        <taxon>Neocucurbitaria</taxon>
    </lineage>
</organism>
<dbReference type="GO" id="GO:0016787">
    <property type="term" value="F:hydrolase activity"/>
    <property type="evidence" value="ECO:0007669"/>
    <property type="project" value="UniProtKB-KW"/>
</dbReference>
<comment type="caution">
    <text evidence="6">The sequence shown here is derived from an EMBL/GenBank/DDBJ whole genome shotgun (WGS) entry which is preliminary data.</text>
</comment>
<feature type="signal peptide" evidence="4">
    <location>
        <begin position="1"/>
        <end position="19"/>
    </location>
</feature>
<dbReference type="AlphaFoldDB" id="A0A9W9CPD2"/>
<dbReference type="InterPro" id="IPR051601">
    <property type="entry name" value="Serine_prot/Carboxylest_S33"/>
</dbReference>